<gene>
    <name evidence="2" type="ORF">H8J70_12360</name>
</gene>
<organism evidence="2 3">
    <name type="scientific">Megasphaera hominis</name>
    <dbReference type="NCBI Taxonomy" id="159836"/>
    <lineage>
        <taxon>Bacteria</taxon>
        <taxon>Bacillati</taxon>
        <taxon>Bacillota</taxon>
        <taxon>Negativicutes</taxon>
        <taxon>Veillonellales</taxon>
        <taxon>Veillonellaceae</taxon>
        <taxon>Megasphaera</taxon>
    </lineage>
</organism>
<keyword evidence="3" id="KW-1185">Reference proteome</keyword>
<reference evidence="2 3" key="1">
    <citation type="submission" date="2020-08" db="EMBL/GenBank/DDBJ databases">
        <authorList>
            <person name="Liu C."/>
            <person name="Sun Q."/>
        </authorList>
    </citation>
    <scope>NUCLEOTIDE SEQUENCE [LARGE SCALE GENOMIC DNA]</scope>
    <source>
        <strain evidence="2 3">NSJ-59</strain>
    </source>
</reference>
<dbReference type="InterPro" id="IPR008490">
    <property type="entry name" value="Transposase_InsH_N"/>
</dbReference>
<proteinExistence type="predicted"/>
<dbReference type="Pfam" id="PF05598">
    <property type="entry name" value="DUF772"/>
    <property type="match status" value="1"/>
</dbReference>
<feature type="domain" description="Transposase InsH N-terminal" evidence="1">
    <location>
        <begin position="15"/>
        <end position="76"/>
    </location>
</feature>
<feature type="non-terminal residue" evidence="2">
    <location>
        <position position="255"/>
    </location>
</feature>
<evidence type="ECO:0000313" key="2">
    <source>
        <dbReference type="EMBL" id="MBC3538030.1"/>
    </source>
</evidence>
<dbReference type="Proteomes" id="UP000606870">
    <property type="component" value="Unassembled WGS sequence"/>
</dbReference>
<protein>
    <submittedName>
        <fullName evidence="2">Transposase</fullName>
    </submittedName>
</protein>
<dbReference type="EMBL" id="JACOGK010000076">
    <property type="protein sequence ID" value="MBC3538030.1"/>
    <property type="molecule type" value="Genomic_DNA"/>
</dbReference>
<comment type="caution">
    <text evidence="2">The sequence shown here is derived from an EMBL/GenBank/DDBJ whole genome shotgun (WGS) entry which is preliminary data.</text>
</comment>
<dbReference type="PANTHER" id="PTHR33408">
    <property type="entry name" value="TRANSPOSASE"/>
    <property type="match status" value="1"/>
</dbReference>
<evidence type="ECO:0000259" key="1">
    <source>
        <dbReference type="Pfam" id="PF05598"/>
    </source>
</evidence>
<name>A0ABR6VL61_9FIRM</name>
<evidence type="ECO:0000313" key="3">
    <source>
        <dbReference type="Proteomes" id="UP000606870"/>
    </source>
</evidence>
<dbReference type="PANTHER" id="PTHR33408:SF2">
    <property type="entry name" value="TRANSPOSASE DDE DOMAIN-CONTAINING PROTEIN"/>
    <property type="match status" value="1"/>
</dbReference>
<sequence length="255" mass="30108">MEGINLEKYLKNVPKHITGRIRYNPANMLKAILFGFMSHGYISLRELEDNCKVNLRYMYLMDHQTPSYRTFGYFIENVLGPSAEELLNDINKKIFTEEHVDLSHLYIDGSKFEANANKYSWVWKRATEKFRYKLYEKITGLFHEMNEELAPFGIKIETHTEYVPAYLKEVIRRYAAICEIDESQFVHGIGHRKTPQQRHYERLKEYTAKLEDYVEKIAVCGPNRNSYSKTDPSATFMRIKKDYMGNDQLLPAYNV</sequence>
<accession>A0ABR6VL61</accession>